<dbReference type="InterPro" id="IPR000182">
    <property type="entry name" value="GNAT_dom"/>
</dbReference>
<organism evidence="2 3">
    <name type="scientific">Cephalotrichum gorgonifer</name>
    <dbReference type="NCBI Taxonomy" id="2041049"/>
    <lineage>
        <taxon>Eukaryota</taxon>
        <taxon>Fungi</taxon>
        <taxon>Dikarya</taxon>
        <taxon>Ascomycota</taxon>
        <taxon>Pezizomycotina</taxon>
        <taxon>Sordariomycetes</taxon>
        <taxon>Hypocreomycetidae</taxon>
        <taxon>Microascales</taxon>
        <taxon>Microascaceae</taxon>
        <taxon>Cephalotrichum</taxon>
    </lineage>
</organism>
<keyword evidence="3" id="KW-1185">Reference proteome</keyword>
<dbReference type="Proteomes" id="UP001187682">
    <property type="component" value="Unassembled WGS sequence"/>
</dbReference>
<dbReference type="InterPro" id="IPR016181">
    <property type="entry name" value="Acyl_CoA_acyltransferase"/>
</dbReference>
<evidence type="ECO:0000259" key="1">
    <source>
        <dbReference type="PROSITE" id="PS51186"/>
    </source>
</evidence>
<dbReference type="InterPro" id="IPR051531">
    <property type="entry name" value="N-acetyltransferase"/>
</dbReference>
<dbReference type="SUPFAM" id="SSF55729">
    <property type="entry name" value="Acyl-CoA N-acyltransferases (Nat)"/>
    <property type="match status" value="1"/>
</dbReference>
<dbReference type="Gene3D" id="3.40.630.30">
    <property type="match status" value="1"/>
</dbReference>
<gene>
    <name evidence="2" type="ORF">DNG_04797</name>
</gene>
<dbReference type="Pfam" id="PF13302">
    <property type="entry name" value="Acetyltransf_3"/>
    <property type="match status" value="1"/>
</dbReference>
<dbReference type="PANTHER" id="PTHR43792:SF1">
    <property type="entry name" value="N-ACETYLTRANSFERASE DOMAIN-CONTAINING PROTEIN"/>
    <property type="match status" value="1"/>
</dbReference>
<comment type="caution">
    <text evidence="2">The sequence shown here is derived from an EMBL/GenBank/DDBJ whole genome shotgun (WGS) entry which is preliminary data.</text>
</comment>
<proteinExistence type="predicted"/>
<dbReference type="PANTHER" id="PTHR43792">
    <property type="entry name" value="GNAT FAMILY, PUTATIVE (AFU_ORTHOLOGUE AFUA_3G00765)-RELATED-RELATED"/>
    <property type="match status" value="1"/>
</dbReference>
<accession>A0AAE8MYS8</accession>
<sequence length="229" mass="25461">MEPTELRYTTVKSTLPALPYPPHDSREHITTERLVLRPMAESDLEEFYILRSDAAAMAFTSYGKVDEDIEASRKILAGYLPPHDRDTYVLAICERETGRMVGFGGNLARTHDDGWPVVGYAFVSGAWGKGYATEFLRAFMGVWWGLEREVTEVRAEVGSLGGCQVEGEAASREGDTVEELMVGITMTGNIGSARVLEKVGFKKVGERWGMKRDRSGAEHIFIFTCGRPE</sequence>
<dbReference type="EMBL" id="ONZQ02000006">
    <property type="protein sequence ID" value="SPO02124.1"/>
    <property type="molecule type" value="Genomic_DNA"/>
</dbReference>
<reference evidence="2" key="1">
    <citation type="submission" date="2018-03" db="EMBL/GenBank/DDBJ databases">
        <authorList>
            <person name="Guldener U."/>
        </authorList>
    </citation>
    <scope>NUCLEOTIDE SEQUENCE</scope>
</reference>
<dbReference type="PROSITE" id="PS51186">
    <property type="entry name" value="GNAT"/>
    <property type="match status" value="1"/>
</dbReference>
<feature type="domain" description="N-acetyltransferase" evidence="1">
    <location>
        <begin position="34"/>
        <end position="226"/>
    </location>
</feature>
<dbReference type="GO" id="GO:0016747">
    <property type="term" value="F:acyltransferase activity, transferring groups other than amino-acyl groups"/>
    <property type="evidence" value="ECO:0007669"/>
    <property type="project" value="InterPro"/>
</dbReference>
<protein>
    <recommendedName>
        <fullName evidence="1">N-acetyltransferase domain-containing protein</fullName>
    </recommendedName>
</protein>
<evidence type="ECO:0000313" key="2">
    <source>
        <dbReference type="EMBL" id="SPO02124.1"/>
    </source>
</evidence>
<name>A0AAE8MYS8_9PEZI</name>
<evidence type="ECO:0000313" key="3">
    <source>
        <dbReference type="Proteomes" id="UP001187682"/>
    </source>
</evidence>
<dbReference type="AlphaFoldDB" id="A0AAE8MYS8"/>